<dbReference type="PROSITE" id="PS00149">
    <property type="entry name" value="SULFATASE_2"/>
    <property type="match status" value="2"/>
</dbReference>
<dbReference type="PANTHER" id="PTHR10342:SF264">
    <property type="entry name" value="MIP05773P-RELATED"/>
    <property type="match status" value="1"/>
</dbReference>
<dbReference type="PANTHER" id="PTHR10342">
    <property type="entry name" value="ARYLSULFATASE"/>
    <property type="match status" value="1"/>
</dbReference>
<keyword evidence="6" id="KW-0325">Glycoprotein</keyword>
<dbReference type="InterPro" id="IPR017850">
    <property type="entry name" value="Alkaline_phosphatase_core_sf"/>
</dbReference>
<dbReference type="AlphaFoldDB" id="A0A1J1IIY3"/>
<name>A0A1J1IIY3_9DIPT</name>
<dbReference type="InterPro" id="IPR000917">
    <property type="entry name" value="Sulfatase_N"/>
</dbReference>
<feature type="signal peptide" evidence="8">
    <location>
        <begin position="1"/>
        <end position="21"/>
    </location>
</feature>
<gene>
    <name evidence="10" type="primary">similar to Arylsulfatase J</name>
    <name evidence="10" type="ORF">CLUMA_CG011767</name>
</gene>
<dbReference type="CDD" id="cd16029">
    <property type="entry name" value="4-S"/>
    <property type="match status" value="2"/>
</dbReference>
<evidence type="ECO:0000256" key="8">
    <source>
        <dbReference type="SAM" id="SignalP"/>
    </source>
</evidence>
<organism evidence="10 11">
    <name type="scientific">Clunio marinus</name>
    <dbReference type="NCBI Taxonomy" id="568069"/>
    <lineage>
        <taxon>Eukaryota</taxon>
        <taxon>Metazoa</taxon>
        <taxon>Ecdysozoa</taxon>
        <taxon>Arthropoda</taxon>
        <taxon>Hexapoda</taxon>
        <taxon>Insecta</taxon>
        <taxon>Pterygota</taxon>
        <taxon>Neoptera</taxon>
        <taxon>Endopterygota</taxon>
        <taxon>Diptera</taxon>
        <taxon>Nematocera</taxon>
        <taxon>Chironomoidea</taxon>
        <taxon>Chironomidae</taxon>
        <taxon>Clunio</taxon>
    </lineage>
</organism>
<evidence type="ECO:0000259" key="9">
    <source>
        <dbReference type="Pfam" id="PF00884"/>
    </source>
</evidence>
<evidence type="ECO:0000256" key="4">
    <source>
        <dbReference type="ARBA" id="ARBA00022801"/>
    </source>
</evidence>
<keyword evidence="11" id="KW-1185">Reference proteome</keyword>
<proteinExistence type="inferred from homology"/>
<evidence type="ECO:0000256" key="2">
    <source>
        <dbReference type="ARBA" id="ARBA00008779"/>
    </source>
</evidence>
<feature type="domain" description="Sulfatase N-terminal" evidence="9">
    <location>
        <begin position="597"/>
        <end position="923"/>
    </location>
</feature>
<feature type="domain" description="Sulfatase N-terminal" evidence="9">
    <location>
        <begin position="32"/>
        <end position="359"/>
    </location>
</feature>
<dbReference type="Proteomes" id="UP000183832">
    <property type="component" value="Unassembled WGS sequence"/>
</dbReference>
<dbReference type="GO" id="GO:0008484">
    <property type="term" value="F:sulfuric ester hydrolase activity"/>
    <property type="evidence" value="ECO:0007669"/>
    <property type="project" value="InterPro"/>
</dbReference>
<keyword evidence="5" id="KW-0106">Calcium</keyword>
<dbReference type="Gene3D" id="3.30.1120.10">
    <property type="match status" value="2"/>
</dbReference>
<evidence type="ECO:0000256" key="6">
    <source>
        <dbReference type="ARBA" id="ARBA00023180"/>
    </source>
</evidence>
<feature type="chain" id="PRO_5012113960" evidence="8">
    <location>
        <begin position="22"/>
        <end position="1116"/>
    </location>
</feature>
<comment type="similarity">
    <text evidence="2">Belongs to the sulfatase family.</text>
</comment>
<dbReference type="SUPFAM" id="SSF53649">
    <property type="entry name" value="Alkaline phosphatase-like"/>
    <property type="match status" value="2"/>
</dbReference>
<evidence type="ECO:0000256" key="1">
    <source>
        <dbReference type="ARBA" id="ARBA00001913"/>
    </source>
</evidence>
<feature type="compositionally biased region" description="Basic and acidic residues" evidence="7">
    <location>
        <begin position="574"/>
        <end position="584"/>
    </location>
</feature>
<feature type="region of interest" description="Disordered" evidence="7">
    <location>
        <begin position="571"/>
        <end position="590"/>
    </location>
</feature>
<dbReference type="PROSITE" id="PS00523">
    <property type="entry name" value="SULFATASE_1"/>
    <property type="match status" value="2"/>
</dbReference>
<dbReference type="STRING" id="568069.A0A1J1IIY3"/>
<protein>
    <submittedName>
        <fullName evidence="10">CLUMA_CG011767, isoform A</fullName>
    </submittedName>
</protein>
<dbReference type="Gene3D" id="3.40.720.10">
    <property type="entry name" value="Alkaline Phosphatase, subunit A"/>
    <property type="match status" value="2"/>
</dbReference>
<dbReference type="Pfam" id="PF00884">
    <property type="entry name" value="Sulfatase"/>
    <property type="match status" value="2"/>
</dbReference>
<dbReference type="OrthoDB" id="103349at2759"/>
<evidence type="ECO:0000313" key="10">
    <source>
        <dbReference type="EMBL" id="CRK98409.1"/>
    </source>
</evidence>
<keyword evidence="4" id="KW-0378">Hydrolase</keyword>
<evidence type="ECO:0000256" key="5">
    <source>
        <dbReference type="ARBA" id="ARBA00022837"/>
    </source>
</evidence>
<keyword evidence="3" id="KW-0479">Metal-binding</keyword>
<dbReference type="GO" id="GO:0046872">
    <property type="term" value="F:metal ion binding"/>
    <property type="evidence" value="ECO:0007669"/>
    <property type="project" value="UniProtKB-KW"/>
</dbReference>
<evidence type="ECO:0000256" key="7">
    <source>
        <dbReference type="SAM" id="MobiDB-lite"/>
    </source>
</evidence>
<sequence>MKTNKIRISLIILSFLIFGECKKKPNCENGKPNIIIIMLDDMGSYDTSYRGSNEILTPNIDALAYNGIILDRFYTPPMCTPSRASVMTGKYPHTIGMQNFVVIANEAYALGPDEKLMSNYFKDGGYSTHLIGKWHLGFFKKEFTPTYRGYDSFFGYYNGLIDYYNRTYDEIAYPQYSDGYDFRRNKDVTYEDFGKYATDLFNDEAVKIIKNHDENDEPLFMMLNHLAPHTGNEYDLMQAPQEEIDKFNHIEDENRRILAAMISKVDEGVGQIVEALKDANILDNTIILFYSDNGAPSQGLFNNYGSNYPLRGQKHSPWEGAVRNLGFIYSPLIKKNQRIWDGYIHTADVLPTLASAAGIQIGDVEGYDMWGAIVRDKKSPRTEVITSFDNVFQFASIISDGWKFVNGTTLGGIYDGYLGIIPEYELKPKTYADIISSSTVGKILENYGKPLTRGKISNLRRKGKTDCNENRNPINTCEPLVSPCLFNIERDPCERHNLADEKSNMVEKFIQRMVEIDENAAPTRRTFVDDPASDPANFGGNIQFAYKMTLKNVLVGGLMVFLAHHSGKSYSTDNSRKMRTEKPSPDYGQAHIGTGKPNVIVLMVDDMGSFDASYRGSNEIITPNIDALAYNGIIFDRFYTPPVCTPSRASVMTGKYPHTIGMQNILSGNEAYGLGTNEILMSDYFKRSGYSTHLIGKWHLGFFKKEFTPTYRGFDSFFGYYNGLIDYYTRTYIELRHFQFSSGYDFRRNKNVTYENFGKYATDLFNDEAVEIIKNHDKGDKPIFMMLNHLAPHTGNLYDLLQAPQKEIDKFKHIKNPKRRKLAAMISKVDEGVGQIVDALKDANILDNTIILFYSDNGAPTVGIYNNHGSNYPLRGQKDSPWEGAVRNLGFMYTPLIKDNQRIWDGYIHTADVLPTLASAAGIHIGHVDGYNMWDAIVNNKRSPRTEVITSSDSIFSYSSIISDGWKFVTGTTWLGAFDGYLGAIPEYKDHTNFYINKVLNSRAGLVLSDYGQRLLPEKILHLRKKINIKCKEKENPIVYCKPRIAPCLFNIVKDPCERTNLANKFPNILKKLNQRLIKIKTNAPPNRRTLFADPRSNPKFYNNTWVSYGDIFNKG</sequence>
<comment type="cofactor">
    <cofactor evidence="1">
        <name>Ca(2+)</name>
        <dbReference type="ChEBI" id="CHEBI:29108"/>
    </cofactor>
</comment>
<dbReference type="InterPro" id="IPR024607">
    <property type="entry name" value="Sulfatase_CS"/>
</dbReference>
<evidence type="ECO:0000256" key="3">
    <source>
        <dbReference type="ARBA" id="ARBA00022723"/>
    </source>
</evidence>
<accession>A0A1J1IIY3</accession>
<reference evidence="10 11" key="1">
    <citation type="submission" date="2015-04" db="EMBL/GenBank/DDBJ databases">
        <authorList>
            <person name="Syromyatnikov M.Y."/>
            <person name="Popov V.N."/>
        </authorList>
    </citation>
    <scope>NUCLEOTIDE SEQUENCE [LARGE SCALE GENOMIC DNA]</scope>
</reference>
<dbReference type="EMBL" id="CVRI01000047">
    <property type="protein sequence ID" value="CRK98409.1"/>
    <property type="molecule type" value="Genomic_DNA"/>
</dbReference>
<evidence type="ECO:0000313" key="11">
    <source>
        <dbReference type="Proteomes" id="UP000183832"/>
    </source>
</evidence>
<keyword evidence="8" id="KW-0732">Signal</keyword>
<dbReference type="InterPro" id="IPR047115">
    <property type="entry name" value="ARSB"/>
</dbReference>